<dbReference type="NCBIfam" id="TIGR00229">
    <property type="entry name" value="sensory_box"/>
    <property type="match status" value="1"/>
</dbReference>
<dbReference type="PRINTS" id="PR00344">
    <property type="entry name" value="BCTRLSENSOR"/>
</dbReference>
<evidence type="ECO:0000256" key="4">
    <source>
        <dbReference type="ARBA" id="ARBA00022553"/>
    </source>
</evidence>
<dbReference type="Proteomes" id="UP001597119">
    <property type="component" value="Unassembled WGS sequence"/>
</dbReference>
<dbReference type="SMART" id="SM00387">
    <property type="entry name" value="HATPase_c"/>
    <property type="match status" value="1"/>
</dbReference>
<evidence type="ECO:0000259" key="13">
    <source>
        <dbReference type="PROSITE" id="PS50109"/>
    </source>
</evidence>
<evidence type="ECO:0000256" key="6">
    <source>
        <dbReference type="ARBA" id="ARBA00022692"/>
    </source>
</evidence>
<dbReference type="SMART" id="SM00388">
    <property type="entry name" value="HisKA"/>
    <property type="match status" value="1"/>
</dbReference>
<dbReference type="RefSeq" id="WP_379814370.1">
    <property type="nucleotide sequence ID" value="NZ_JBHUDJ010000004.1"/>
</dbReference>
<name>A0ABD6CBL3_9EURY</name>
<dbReference type="SMART" id="SM00086">
    <property type="entry name" value="PAC"/>
    <property type="match status" value="1"/>
</dbReference>
<dbReference type="CDD" id="cd00130">
    <property type="entry name" value="PAS"/>
    <property type="match status" value="1"/>
</dbReference>
<comment type="subcellular location">
    <subcellularLocation>
        <location evidence="2">Membrane</location>
        <topology evidence="2">Multi-pass membrane protein</topology>
    </subcellularLocation>
</comment>
<dbReference type="AlphaFoldDB" id="A0ABD6CBL3"/>
<sequence length="342" mass="38768">MRQQRSAQDAERLLYQFAATDPDILWMFSPDWSELQFGDEAYEEVWGRSLDRLEENPTDFLNGIHPDDRDSVRTAMERLSNETPVELECRVTHSEKQAQREVWFEGKPVYDEADEFVAIAGYVRDITDRKQYKRRLEHTNDRLETFNSFLSHDLKNQLQIAKSYLDIAQDNSSDDALDRVGEALDRMNEMTTEVLELPRLGFDSIERDAVSLQHLAEDVWDGIDSAETELIFEEDVTLDVDDGLFRNVLENLFRNAVVHNDAPVTVRIGPLPDEQGFYLQDDGAGIPPAERESIFEFGYSTSGSGIGLALVREIVEIHDGTISVGDAASGGARFEIQGITPT</sequence>
<comment type="catalytic activity">
    <reaction evidence="1">
        <text>ATP + protein L-histidine = ADP + protein N-phospho-L-histidine.</text>
        <dbReference type="EC" id="2.7.13.3"/>
    </reaction>
</comment>
<dbReference type="InterPro" id="IPR004358">
    <property type="entry name" value="Sig_transdc_His_kin-like_C"/>
</dbReference>
<dbReference type="Pfam" id="PF08447">
    <property type="entry name" value="PAS_3"/>
    <property type="match status" value="1"/>
</dbReference>
<dbReference type="EC" id="2.7.13.3" evidence="3"/>
<evidence type="ECO:0000256" key="7">
    <source>
        <dbReference type="ARBA" id="ARBA00022741"/>
    </source>
</evidence>
<dbReference type="InterPro" id="IPR005467">
    <property type="entry name" value="His_kinase_dom"/>
</dbReference>
<evidence type="ECO:0000256" key="2">
    <source>
        <dbReference type="ARBA" id="ARBA00004141"/>
    </source>
</evidence>
<feature type="domain" description="Histidine kinase" evidence="13">
    <location>
        <begin position="149"/>
        <end position="342"/>
    </location>
</feature>
<dbReference type="EMBL" id="JBHUDJ010000004">
    <property type="protein sequence ID" value="MFD1587653.1"/>
    <property type="molecule type" value="Genomic_DNA"/>
</dbReference>
<keyword evidence="12" id="KW-0472">Membrane</keyword>
<keyword evidence="4" id="KW-0597">Phosphoprotein</keyword>
<accession>A0ABD6CBL3</accession>
<organism evidence="15 16">
    <name type="scientific">Halorientalis brevis</name>
    <dbReference type="NCBI Taxonomy" id="1126241"/>
    <lineage>
        <taxon>Archaea</taxon>
        <taxon>Methanobacteriati</taxon>
        <taxon>Methanobacteriota</taxon>
        <taxon>Stenosarchaea group</taxon>
        <taxon>Halobacteria</taxon>
        <taxon>Halobacteriales</taxon>
        <taxon>Haloarculaceae</taxon>
        <taxon>Halorientalis</taxon>
    </lineage>
</organism>
<dbReference type="Gene3D" id="3.30.450.20">
    <property type="entry name" value="PAS domain"/>
    <property type="match status" value="1"/>
</dbReference>
<dbReference type="InterPro" id="IPR000700">
    <property type="entry name" value="PAS-assoc_C"/>
</dbReference>
<reference evidence="15 16" key="1">
    <citation type="journal article" date="2019" name="Int. J. Syst. Evol. Microbiol.">
        <title>The Global Catalogue of Microorganisms (GCM) 10K type strain sequencing project: providing services to taxonomists for standard genome sequencing and annotation.</title>
        <authorList>
            <consortium name="The Broad Institute Genomics Platform"/>
            <consortium name="The Broad Institute Genome Sequencing Center for Infectious Disease"/>
            <person name="Wu L."/>
            <person name="Ma J."/>
        </authorList>
    </citation>
    <scope>NUCLEOTIDE SEQUENCE [LARGE SCALE GENOMIC DNA]</scope>
    <source>
        <strain evidence="15 16">CGMCC 1.12125</strain>
    </source>
</reference>
<evidence type="ECO:0000259" key="14">
    <source>
        <dbReference type="PROSITE" id="PS50113"/>
    </source>
</evidence>
<keyword evidence="10" id="KW-1133">Transmembrane helix</keyword>
<keyword evidence="6" id="KW-0812">Transmembrane</keyword>
<evidence type="ECO:0000256" key="11">
    <source>
        <dbReference type="ARBA" id="ARBA00023012"/>
    </source>
</evidence>
<feature type="domain" description="PAC" evidence="14">
    <location>
        <begin position="85"/>
        <end position="138"/>
    </location>
</feature>
<dbReference type="SUPFAM" id="SSF55785">
    <property type="entry name" value="PYP-like sensor domain (PAS domain)"/>
    <property type="match status" value="1"/>
</dbReference>
<keyword evidence="11" id="KW-0902">Two-component regulatory system</keyword>
<dbReference type="InterPro" id="IPR036097">
    <property type="entry name" value="HisK_dim/P_sf"/>
</dbReference>
<dbReference type="PROSITE" id="PS50113">
    <property type="entry name" value="PAC"/>
    <property type="match status" value="1"/>
</dbReference>
<dbReference type="InterPro" id="IPR000014">
    <property type="entry name" value="PAS"/>
</dbReference>
<dbReference type="CDD" id="cd00082">
    <property type="entry name" value="HisKA"/>
    <property type="match status" value="1"/>
</dbReference>
<evidence type="ECO:0000256" key="8">
    <source>
        <dbReference type="ARBA" id="ARBA00022777"/>
    </source>
</evidence>
<evidence type="ECO:0000256" key="10">
    <source>
        <dbReference type="ARBA" id="ARBA00022989"/>
    </source>
</evidence>
<keyword evidence="16" id="KW-1185">Reference proteome</keyword>
<dbReference type="GO" id="GO:0004673">
    <property type="term" value="F:protein histidine kinase activity"/>
    <property type="evidence" value="ECO:0007669"/>
    <property type="project" value="UniProtKB-EC"/>
</dbReference>
<dbReference type="InterPro" id="IPR003661">
    <property type="entry name" value="HisK_dim/P_dom"/>
</dbReference>
<dbReference type="SUPFAM" id="SSF55874">
    <property type="entry name" value="ATPase domain of HSP90 chaperone/DNA topoisomerase II/histidine kinase"/>
    <property type="match status" value="1"/>
</dbReference>
<dbReference type="InterPro" id="IPR050351">
    <property type="entry name" value="BphY/WalK/GraS-like"/>
</dbReference>
<dbReference type="PANTHER" id="PTHR42878">
    <property type="entry name" value="TWO-COMPONENT HISTIDINE KINASE"/>
    <property type="match status" value="1"/>
</dbReference>
<dbReference type="Gene3D" id="1.10.287.130">
    <property type="match status" value="1"/>
</dbReference>
<dbReference type="InterPro" id="IPR001610">
    <property type="entry name" value="PAC"/>
</dbReference>
<evidence type="ECO:0000256" key="3">
    <source>
        <dbReference type="ARBA" id="ARBA00012438"/>
    </source>
</evidence>
<dbReference type="InterPro" id="IPR036890">
    <property type="entry name" value="HATPase_C_sf"/>
</dbReference>
<comment type="caution">
    <text evidence="15">The sequence shown here is derived from an EMBL/GenBank/DDBJ whole genome shotgun (WGS) entry which is preliminary data.</text>
</comment>
<gene>
    <name evidence="15" type="ORF">ACFR9U_11710</name>
</gene>
<proteinExistence type="predicted"/>
<keyword evidence="9 15" id="KW-0067">ATP-binding</keyword>
<dbReference type="GO" id="GO:0000160">
    <property type="term" value="P:phosphorelay signal transduction system"/>
    <property type="evidence" value="ECO:0007669"/>
    <property type="project" value="UniProtKB-KW"/>
</dbReference>
<evidence type="ECO:0000256" key="5">
    <source>
        <dbReference type="ARBA" id="ARBA00022679"/>
    </source>
</evidence>
<protein>
    <recommendedName>
        <fullName evidence="3">histidine kinase</fullName>
        <ecNumber evidence="3">2.7.13.3</ecNumber>
    </recommendedName>
</protein>
<evidence type="ECO:0000256" key="12">
    <source>
        <dbReference type="ARBA" id="ARBA00023136"/>
    </source>
</evidence>
<keyword evidence="5" id="KW-0808">Transferase</keyword>
<evidence type="ECO:0000313" key="16">
    <source>
        <dbReference type="Proteomes" id="UP001597119"/>
    </source>
</evidence>
<dbReference type="PANTHER" id="PTHR42878:SF7">
    <property type="entry name" value="SENSOR HISTIDINE KINASE GLRK"/>
    <property type="match status" value="1"/>
</dbReference>
<dbReference type="GO" id="GO:0005524">
    <property type="term" value="F:ATP binding"/>
    <property type="evidence" value="ECO:0007669"/>
    <property type="project" value="UniProtKB-KW"/>
</dbReference>
<dbReference type="Gene3D" id="3.30.565.10">
    <property type="entry name" value="Histidine kinase-like ATPase, C-terminal domain"/>
    <property type="match status" value="1"/>
</dbReference>
<dbReference type="GO" id="GO:0016020">
    <property type="term" value="C:membrane"/>
    <property type="evidence" value="ECO:0007669"/>
    <property type="project" value="UniProtKB-SubCell"/>
</dbReference>
<dbReference type="Pfam" id="PF00512">
    <property type="entry name" value="HisKA"/>
    <property type="match status" value="1"/>
</dbReference>
<dbReference type="Pfam" id="PF02518">
    <property type="entry name" value="HATPase_c"/>
    <property type="match status" value="1"/>
</dbReference>
<evidence type="ECO:0000256" key="9">
    <source>
        <dbReference type="ARBA" id="ARBA00022840"/>
    </source>
</evidence>
<evidence type="ECO:0000256" key="1">
    <source>
        <dbReference type="ARBA" id="ARBA00000085"/>
    </source>
</evidence>
<dbReference type="CDD" id="cd00075">
    <property type="entry name" value="HATPase"/>
    <property type="match status" value="1"/>
</dbReference>
<keyword evidence="7" id="KW-0547">Nucleotide-binding</keyword>
<keyword evidence="8" id="KW-0418">Kinase</keyword>
<dbReference type="PROSITE" id="PS50109">
    <property type="entry name" value="HIS_KIN"/>
    <property type="match status" value="1"/>
</dbReference>
<dbReference type="SUPFAM" id="SSF47384">
    <property type="entry name" value="Homodimeric domain of signal transducing histidine kinase"/>
    <property type="match status" value="1"/>
</dbReference>
<dbReference type="InterPro" id="IPR035965">
    <property type="entry name" value="PAS-like_dom_sf"/>
</dbReference>
<dbReference type="InterPro" id="IPR013655">
    <property type="entry name" value="PAS_fold_3"/>
</dbReference>
<evidence type="ECO:0000313" key="15">
    <source>
        <dbReference type="EMBL" id="MFD1587653.1"/>
    </source>
</evidence>
<dbReference type="InterPro" id="IPR003594">
    <property type="entry name" value="HATPase_dom"/>
</dbReference>